<dbReference type="OrthoDB" id="7192139at2"/>
<dbReference type="RefSeq" id="WP_115670822.1">
    <property type="nucleotide sequence ID" value="NZ_UEYP01000006.1"/>
</dbReference>
<evidence type="ECO:0000313" key="1">
    <source>
        <dbReference type="EMBL" id="SSC68324.1"/>
    </source>
</evidence>
<keyword evidence="2" id="KW-1185">Reference proteome</keyword>
<dbReference type="Proteomes" id="UP000254764">
    <property type="component" value="Unassembled WGS sequence"/>
</dbReference>
<evidence type="ECO:0000313" key="2">
    <source>
        <dbReference type="Proteomes" id="UP000254764"/>
    </source>
</evidence>
<reference evidence="2" key="1">
    <citation type="submission" date="2018-07" db="EMBL/GenBank/DDBJ databases">
        <authorList>
            <person name="Peiro R."/>
            <person name="Begona"/>
            <person name="Cbmso G."/>
            <person name="Lopez M."/>
            <person name="Gonzalez S."/>
        </authorList>
    </citation>
    <scope>NUCLEOTIDE SEQUENCE [LARGE SCALE GENOMIC DNA]</scope>
</reference>
<evidence type="ECO:0008006" key="3">
    <source>
        <dbReference type="Google" id="ProtNLM"/>
    </source>
</evidence>
<accession>A0A376AKN4</accession>
<sequence length="215" mass="23693">MVIGLDAVRLTERPLVVCDVDDVVLEFVTPFQAFLESRGHRLLPRSFRLHGNIVSQATETALPDREVSDLIEAFFDAQEAWQSPFSTTAAAIEAIARDADIVFLTAMPPRFADRRRRLLDSIGLSQPLVATKEPKGPVVETLHGGRPLPVAFIDDMAHNLASVGTHVADCLLLHMIPVSEIHRHAPLAEPPVLRVADWPEATQHIRRHCSAGRAS</sequence>
<dbReference type="EMBL" id="UEYP01000006">
    <property type="protein sequence ID" value="SSC68324.1"/>
    <property type="molecule type" value="Genomic_DNA"/>
</dbReference>
<gene>
    <name evidence="1" type="ORF">RHIZ70_4032</name>
</gene>
<dbReference type="STRING" id="1336235.GCA_000518785_01098"/>
<dbReference type="AlphaFoldDB" id="A0A376AKN4"/>
<proteinExistence type="predicted"/>
<protein>
    <recommendedName>
        <fullName evidence="3">FCP1 homology domain-containing protein</fullName>
    </recommendedName>
</protein>
<organism evidence="1 2">
    <name type="scientific">Ciceribacter selenitireducens ATCC BAA-1503</name>
    <dbReference type="NCBI Taxonomy" id="1336235"/>
    <lineage>
        <taxon>Bacteria</taxon>
        <taxon>Pseudomonadati</taxon>
        <taxon>Pseudomonadota</taxon>
        <taxon>Alphaproteobacteria</taxon>
        <taxon>Hyphomicrobiales</taxon>
        <taxon>Rhizobiaceae</taxon>
        <taxon>Ciceribacter</taxon>
    </lineage>
</organism>
<name>A0A376AKN4_9HYPH</name>